<dbReference type="RefSeq" id="WP_201675159.1">
    <property type="nucleotide sequence ID" value="NZ_JAEQNE010000003.1"/>
</dbReference>
<evidence type="ECO:0000259" key="1">
    <source>
        <dbReference type="PROSITE" id="PS51742"/>
    </source>
</evidence>
<evidence type="ECO:0000313" key="3">
    <source>
        <dbReference type="Proteomes" id="UP000599109"/>
    </source>
</evidence>
<dbReference type="GO" id="GO:0003677">
    <property type="term" value="F:DNA binding"/>
    <property type="evidence" value="ECO:0007669"/>
    <property type="project" value="UniProtKB-KW"/>
</dbReference>
<proteinExistence type="predicted"/>
<dbReference type="InterPro" id="IPR005175">
    <property type="entry name" value="PPC_dom"/>
</dbReference>
<dbReference type="PANTHER" id="PTHR34988">
    <property type="entry name" value="PROTEIN, PUTATIVE-RELATED"/>
    <property type="match status" value="1"/>
</dbReference>
<comment type="caution">
    <text evidence="2">The sequence shown here is derived from an EMBL/GenBank/DDBJ whole genome shotgun (WGS) entry which is preliminary data.</text>
</comment>
<dbReference type="EMBL" id="JAEQNE010000003">
    <property type="protein sequence ID" value="MBL0392539.1"/>
    <property type="molecule type" value="Genomic_DNA"/>
</dbReference>
<dbReference type="AlphaFoldDB" id="A0A937CUE3"/>
<dbReference type="SUPFAM" id="SSF117856">
    <property type="entry name" value="AF0104/ALDC/Ptd012-like"/>
    <property type="match status" value="1"/>
</dbReference>
<dbReference type="Gene3D" id="3.30.1330.80">
    <property type="entry name" value="Hypothetical protein, similar to alpha- acetolactate decarboxylase, domain 2"/>
    <property type="match status" value="1"/>
</dbReference>
<accession>A0A937CUE3</accession>
<feature type="domain" description="PPC" evidence="1">
    <location>
        <begin position="1"/>
        <end position="129"/>
    </location>
</feature>
<name>A0A937CUE3_9BURK</name>
<organism evidence="2 3">
    <name type="scientific">Ramlibacter monticola</name>
    <dbReference type="NCBI Taxonomy" id="1926872"/>
    <lineage>
        <taxon>Bacteria</taxon>
        <taxon>Pseudomonadati</taxon>
        <taxon>Pseudomonadota</taxon>
        <taxon>Betaproteobacteria</taxon>
        <taxon>Burkholderiales</taxon>
        <taxon>Comamonadaceae</taxon>
        <taxon>Ramlibacter</taxon>
    </lineage>
</organism>
<dbReference type="CDD" id="cd11378">
    <property type="entry name" value="DUF296"/>
    <property type="match status" value="1"/>
</dbReference>
<protein>
    <submittedName>
        <fullName evidence="2">DNA-binding protein</fullName>
    </submittedName>
</protein>
<sequence>MRELVLRLEPGADLRRAVETQCRACLPGGGFVLCGIGSLMHPLLRLAGQDDETRFEGPFEILTLAGSVTPDGAHLHASISSAQGGVSGGHVLYGNHVRTTAELLIVGVESLRLSREVDATTGFLELVARRHEAP</sequence>
<keyword evidence="2" id="KW-0238">DNA-binding</keyword>
<gene>
    <name evidence="2" type="ORF">JJ685_15470</name>
</gene>
<dbReference type="PROSITE" id="PS51742">
    <property type="entry name" value="PPC"/>
    <property type="match status" value="1"/>
</dbReference>
<dbReference type="Proteomes" id="UP000599109">
    <property type="component" value="Unassembled WGS sequence"/>
</dbReference>
<keyword evidence="3" id="KW-1185">Reference proteome</keyword>
<evidence type="ECO:0000313" key="2">
    <source>
        <dbReference type="EMBL" id="MBL0392539.1"/>
    </source>
</evidence>
<dbReference type="PANTHER" id="PTHR34988:SF1">
    <property type="entry name" value="DNA-BINDING PROTEIN"/>
    <property type="match status" value="1"/>
</dbReference>
<reference evidence="2 3" key="1">
    <citation type="journal article" date="2017" name="Int. J. Syst. Evol. Microbiol.">
        <title>Ramlibacter monticola sp. nov., isolated from forest soil.</title>
        <authorList>
            <person name="Chaudhary D.K."/>
            <person name="Kim J."/>
        </authorList>
    </citation>
    <scope>NUCLEOTIDE SEQUENCE [LARGE SCALE GENOMIC DNA]</scope>
    <source>
        <strain evidence="2 3">KACC 19175</strain>
    </source>
</reference>
<dbReference type="Pfam" id="PF03479">
    <property type="entry name" value="PCC"/>
    <property type="match status" value="1"/>
</dbReference>